<evidence type="ECO:0000313" key="2">
    <source>
        <dbReference type="EMBL" id="ABZ71384.1"/>
    </source>
</evidence>
<dbReference type="HOGENOM" id="CLU_117977_0_0_5"/>
<reference evidence="2" key="1">
    <citation type="submission" date="2008-01" db="EMBL/GenBank/DDBJ databases">
        <title>Complete sequence of chromosome of Caulobacter sp. K31.</title>
        <authorList>
            <consortium name="US DOE Joint Genome Institute"/>
            <person name="Copeland A."/>
            <person name="Lucas S."/>
            <person name="Lapidus A."/>
            <person name="Barry K."/>
            <person name="Glavina del Rio T."/>
            <person name="Dalin E."/>
            <person name="Tice H."/>
            <person name="Pitluck S."/>
            <person name="Bruce D."/>
            <person name="Goodwin L."/>
            <person name="Thompson L.S."/>
            <person name="Brettin T."/>
            <person name="Detter J.C."/>
            <person name="Han C."/>
            <person name="Schmutz J."/>
            <person name="Larimer F."/>
            <person name="Land M."/>
            <person name="Hauser L."/>
            <person name="Kyrpides N."/>
            <person name="Kim E."/>
            <person name="Stephens C."/>
            <person name="Richardson P."/>
        </authorList>
    </citation>
    <scope>NUCLEOTIDE SEQUENCE [LARGE SCALE GENOMIC DNA]</scope>
    <source>
        <strain evidence="2">K31</strain>
    </source>
</reference>
<dbReference type="GO" id="GO:0006355">
    <property type="term" value="P:regulation of DNA-templated transcription"/>
    <property type="evidence" value="ECO:0007669"/>
    <property type="project" value="InterPro"/>
</dbReference>
<accession>B0T8P1</accession>
<protein>
    <submittedName>
        <fullName evidence="2">Uncharacterized protein</fullName>
    </submittedName>
</protein>
<dbReference type="KEGG" id="cak:Caul_2257"/>
<name>B0T8P1_CAUSK</name>
<organism evidence="2">
    <name type="scientific">Caulobacter sp. (strain K31)</name>
    <dbReference type="NCBI Taxonomy" id="366602"/>
    <lineage>
        <taxon>Bacteria</taxon>
        <taxon>Pseudomonadati</taxon>
        <taxon>Pseudomonadota</taxon>
        <taxon>Alphaproteobacteria</taxon>
        <taxon>Caulobacterales</taxon>
        <taxon>Caulobacteraceae</taxon>
        <taxon>Caulobacter</taxon>
    </lineage>
</organism>
<evidence type="ECO:0000256" key="1">
    <source>
        <dbReference type="SAM" id="Coils"/>
    </source>
</evidence>
<sequence>MKIPTKVFLTSDTIRVLDDRARRTRRQKSEIVRAAVEAYLSPDSAEAGEAALFRRLDRMSRQLDRLERDVTIANEAVGLFVKTWLKVTPAMSAVEDRAASAKGQERYAAFIELLSRRISEGRLLRGEVLSDVVGEGPS</sequence>
<dbReference type="AlphaFoldDB" id="B0T8P1"/>
<gene>
    <name evidence="2" type="ordered locus">Caul_2257</name>
</gene>
<dbReference type="OrthoDB" id="9803941at2"/>
<keyword evidence="1" id="KW-0175">Coiled coil</keyword>
<dbReference type="STRING" id="366602.Caul_2257"/>
<proteinExistence type="predicted"/>
<feature type="coiled-coil region" evidence="1">
    <location>
        <begin position="49"/>
        <end position="76"/>
    </location>
</feature>
<dbReference type="eggNOG" id="COG3905">
    <property type="taxonomic scope" value="Bacteria"/>
</dbReference>
<dbReference type="EMBL" id="CP000927">
    <property type="protein sequence ID" value="ABZ71384.1"/>
    <property type="molecule type" value="Genomic_DNA"/>
</dbReference>